<dbReference type="AlphaFoldDB" id="A0A0J5WFE2"/>
<dbReference type="PATRIC" id="fig|292.27.peg.5271"/>
<gene>
    <name evidence="2" type="ORF">VL15_24545</name>
</gene>
<feature type="region of interest" description="Disordered" evidence="1">
    <location>
        <begin position="1"/>
        <end position="29"/>
    </location>
</feature>
<sequence length="64" mass="7262">MRLVRGNGAEVRPSARFDTPRRCDNVGPDGMRRASRIAIIPLRRASHLRLRTFEVPSSNLHVLL</sequence>
<feature type="compositionally biased region" description="Basic and acidic residues" evidence="1">
    <location>
        <begin position="13"/>
        <end position="24"/>
    </location>
</feature>
<evidence type="ECO:0000256" key="1">
    <source>
        <dbReference type="SAM" id="MobiDB-lite"/>
    </source>
</evidence>
<dbReference type="EMBL" id="LDWR01000043">
    <property type="protein sequence ID" value="KML52503.1"/>
    <property type="molecule type" value="Genomic_DNA"/>
</dbReference>
<comment type="caution">
    <text evidence="2">The sequence shown here is derived from an EMBL/GenBank/DDBJ whole genome shotgun (WGS) entry which is preliminary data.</text>
</comment>
<name>A0A0J5WFE2_BURCE</name>
<evidence type="ECO:0000313" key="2">
    <source>
        <dbReference type="EMBL" id="KML52503.1"/>
    </source>
</evidence>
<reference evidence="2 3" key="1">
    <citation type="submission" date="2015-05" db="EMBL/GenBank/DDBJ databases">
        <title>Draft genome of Burkholderia cepacia LK29.</title>
        <authorList>
            <person name="Chan X.Y."/>
        </authorList>
    </citation>
    <scope>NUCLEOTIDE SEQUENCE [LARGE SCALE GENOMIC DNA]</scope>
    <source>
        <strain evidence="2 3">LK29</strain>
    </source>
</reference>
<organism evidence="2 3">
    <name type="scientific">Burkholderia cepacia</name>
    <name type="common">Pseudomonas cepacia</name>
    <dbReference type="NCBI Taxonomy" id="292"/>
    <lineage>
        <taxon>Bacteria</taxon>
        <taxon>Pseudomonadati</taxon>
        <taxon>Pseudomonadota</taxon>
        <taxon>Betaproteobacteria</taxon>
        <taxon>Burkholderiales</taxon>
        <taxon>Burkholderiaceae</taxon>
        <taxon>Burkholderia</taxon>
        <taxon>Burkholderia cepacia complex</taxon>
    </lineage>
</organism>
<evidence type="ECO:0000313" key="3">
    <source>
        <dbReference type="Proteomes" id="UP000036338"/>
    </source>
</evidence>
<proteinExistence type="predicted"/>
<dbReference type="Proteomes" id="UP000036338">
    <property type="component" value="Unassembled WGS sequence"/>
</dbReference>
<protein>
    <submittedName>
        <fullName evidence="2">Uncharacterized protein</fullName>
    </submittedName>
</protein>
<accession>A0A0J5WFE2</accession>